<name>A0ABP9D7D8_9BACT</name>
<dbReference type="RefSeq" id="WP_345369349.1">
    <property type="nucleotide sequence ID" value="NZ_BAABJX010000016.1"/>
</dbReference>
<gene>
    <name evidence="1" type="ORF">GCM10023331_07690</name>
</gene>
<keyword evidence="2" id="KW-1185">Reference proteome</keyword>
<dbReference type="Proteomes" id="UP001500298">
    <property type="component" value="Unassembled WGS sequence"/>
</dbReference>
<evidence type="ECO:0000313" key="2">
    <source>
        <dbReference type="Proteomes" id="UP001500298"/>
    </source>
</evidence>
<comment type="caution">
    <text evidence="1">The sequence shown here is derived from an EMBL/GenBank/DDBJ whole genome shotgun (WGS) entry which is preliminary data.</text>
</comment>
<dbReference type="EMBL" id="BAABJX010000016">
    <property type="protein sequence ID" value="GAA4825636.1"/>
    <property type="molecule type" value="Genomic_DNA"/>
</dbReference>
<proteinExistence type="predicted"/>
<sequence length="109" mass="12033">MATVDEIIAARSARQAKEDELDAVIQKYAQYEELEECVNAGEAKAISYEKNTADGQPFRVICHALTGEKKSFVFANADLHQSTQTQGISAIKAWLESEITRLNTELSAL</sequence>
<evidence type="ECO:0000313" key="1">
    <source>
        <dbReference type="EMBL" id="GAA4825636.1"/>
    </source>
</evidence>
<organism evidence="1 2">
    <name type="scientific">Algivirga pacifica</name>
    <dbReference type="NCBI Taxonomy" id="1162670"/>
    <lineage>
        <taxon>Bacteria</taxon>
        <taxon>Pseudomonadati</taxon>
        <taxon>Bacteroidota</taxon>
        <taxon>Cytophagia</taxon>
        <taxon>Cytophagales</taxon>
        <taxon>Flammeovirgaceae</taxon>
        <taxon>Algivirga</taxon>
    </lineage>
</organism>
<protein>
    <submittedName>
        <fullName evidence="1">Uncharacterized protein</fullName>
    </submittedName>
</protein>
<reference evidence="2" key="1">
    <citation type="journal article" date="2019" name="Int. J. Syst. Evol. Microbiol.">
        <title>The Global Catalogue of Microorganisms (GCM) 10K type strain sequencing project: providing services to taxonomists for standard genome sequencing and annotation.</title>
        <authorList>
            <consortium name="The Broad Institute Genomics Platform"/>
            <consortium name="The Broad Institute Genome Sequencing Center for Infectious Disease"/>
            <person name="Wu L."/>
            <person name="Ma J."/>
        </authorList>
    </citation>
    <scope>NUCLEOTIDE SEQUENCE [LARGE SCALE GENOMIC DNA]</scope>
    <source>
        <strain evidence="2">JCM 18326</strain>
    </source>
</reference>
<accession>A0ABP9D7D8</accession>